<organism evidence="1">
    <name type="scientific">Arundo donax</name>
    <name type="common">Giant reed</name>
    <name type="synonym">Donax arundinaceus</name>
    <dbReference type="NCBI Taxonomy" id="35708"/>
    <lineage>
        <taxon>Eukaryota</taxon>
        <taxon>Viridiplantae</taxon>
        <taxon>Streptophyta</taxon>
        <taxon>Embryophyta</taxon>
        <taxon>Tracheophyta</taxon>
        <taxon>Spermatophyta</taxon>
        <taxon>Magnoliopsida</taxon>
        <taxon>Liliopsida</taxon>
        <taxon>Poales</taxon>
        <taxon>Poaceae</taxon>
        <taxon>PACMAD clade</taxon>
        <taxon>Arundinoideae</taxon>
        <taxon>Arundineae</taxon>
        <taxon>Arundo</taxon>
    </lineage>
</organism>
<dbReference type="EMBL" id="GBRH01249418">
    <property type="protein sequence ID" value="JAD48477.1"/>
    <property type="molecule type" value="Transcribed_RNA"/>
</dbReference>
<protein>
    <submittedName>
        <fullName evidence="1">Uncharacterized protein</fullName>
    </submittedName>
</protein>
<name>A0A0A9AN13_ARUDO</name>
<dbReference type="AlphaFoldDB" id="A0A0A9AN13"/>
<evidence type="ECO:0000313" key="1">
    <source>
        <dbReference type="EMBL" id="JAD48477.1"/>
    </source>
</evidence>
<reference evidence="1" key="2">
    <citation type="journal article" date="2015" name="Data Brief">
        <title>Shoot transcriptome of the giant reed, Arundo donax.</title>
        <authorList>
            <person name="Barrero R.A."/>
            <person name="Guerrero F.D."/>
            <person name="Moolhuijzen P."/>
            <person name="Goolsby J.A."/>
            <person name="Tidwell J."/>
            <person name="Bellgard S.E."/>
            <person name="Bellgard M.I."/>
        </authorList>
    </citation>
    <scope>NUCLEOTIDE SEQUENCE</scope>
    <source>
        <tissue evidence="1">Shoot tissue taken approximately 20 cm above the soil surface</tissue>
    </source>
</reference>
<proteinExistence type="predicted"/>
<sequence>MWISNNNHVELNMLSAANCWSLWQGHSGLCFQGQSWTGMEAKSAGNDEEVANCARI</sequence>
<reference evidence="1" key="1">
    <citation type="submission" date="2014-09" db="EMBL/GenBank/DDBJ databases">
        <authorList>
            <person name="Magalhaes I.L.F."/>
            <person name="Oliveira U."/>
            <person name="Santos F.R."/>
            <person name="Vidigal T.H.D.A."/>
            <person name="Brescovit A.D."/>
            <person name="Santos A.J."/>
        </authorList>
    </citation>
    <scope>NUCLEOTIDE SEQUENCE</scope>
    <source>
        <tissue evidence="1">Shoot tissue taken approximately 20 cm above the soil surface</tissue>
    </source>
</reference>
<accession>A0A0A9AN13</accession>